<dbReference type="InterPro" id="IPR044492">
    <property type="entry name" value="P_typ_ATPase_HD_dom"/>
</dbReference>
<evidence type="ECO:0000256" key="14">
    <source>
        <dbReference type="ARBA" id="ARBA00022967"/>
    </source>
</evidence>
<keyword evidence="11 18" id="KW-0067">ATP-binding</keyword>
<keyword evidence="23" id="KW-1185">Reference proteome</keyword>
<sequence length="1255" mass="139026">MANSAVEFYPKRGGGGAETNHAGDFGVTLEELRSLMELRGPEALQKIQDSFGDAEGLCQRLKSSTSDGLSDNPTDLEKRRQVFGQNFIPPKKPKTFLQLVWEALQDVTLIILEIAAIISLGLSFYQPPGHESEGCGKASGGAEDEGEAEAGWIEGAAILLSVICVVLVTAFNDWSKEKQFRGLQSRIELEQRFAVVRNGNVIQIPVAEMVVGDMAQVKYGDLLPADGVLIQGNDLKIDESALTGESDHVRKSADKDPMLLSGTHVMEGSGRMLVTAVGVNSQSGIIFTLLGAGEGEEEKKEKKGRCKKEEHQTKTHHNTQRKSKKQDGAVAMEMQPLKSAEGGEVEEREKKKSNVPKKEKSVLQGKLTKLAVQIGKAGLVMSAITVIILVLYFVIETFVVEGRSWLPECTPIYVQYFVKFFIIGVTVLVVAVPEGLPLAVTISLAYSVKKMMKDNNLVRHLDACETMGNATAICSDKTGTLTTNRMTVVQSYINDQHFREIPDPSQINPNTLEKLVNGISVNCAYTSKIMPPDVEGGLPKQVGNKTECGLLGFLLDLKRDYAPVREQIPEEKLYKVYTFNSVRKSMSTVVQMPDGSFRLYSKGASEILLKKCSSILGANGEVRSFKPRDRDEMLKKVIEPMACEGLRTICIAYRDLPCDPEPDWENEAEIVTDLTCITVVGIEDPVRPEVPEAIRKCQKAGITVRMVTGDNINTARAIAAKCGIIQPGDDFLCLEGKEFNRRIRNEKGEIEQERIDKIWPKLRVLARSSPTDKHTLVKGIIDSTVLEQRQVVAVTGDGTNDGPALKKADVGFAMGIAGTDVAKEASDIILTDDNFSSIVKAVMWGRNVYDSISKFLQFQLTVNVVAVIVAFTGACITQDSPLKAVQMLWVNLIMDTFASLALATEPPTEALLLRKPYGRNNPLISLTMMKNILGHGVYQLVIIFSLLFVGEKIFDIDSGRNAPLHSPPSEHYTIIFNTFVLMQLFNEINARKIHGERNVFDGIFGNPIFCSIVLGTFGVQIVIVQFGGKPFSCAPLNMEQWLWCLFVGVGELLWGQVIATVPTSHLKCLKEAGHGPGTDEMTEDELAEDEEEIDHAERELRRGQILWFRGLNRIQTQMRVVKAFRSSLYDGIEKPASRNSIHNFMAHPEFLINDFIHNIPLIDDTDIDDESEWSRHNHHLHPAFRKPPPPPVQHPQRTRPPPRPYRQYSLPDTPNRNNNAIESGVYHLNLPTGPDGHWTTPSRQLYPLLAVETSL</sequence>
<comment type="similarity">
    <text evidence="2 18">Belongs to the cation transport ATPase (P-type) (TC 3.A.3) family. Type IIB subfamily.</text>
</comment>
<dbReference type="InterPro" id="IPR059000">
    <property type="entry name" value="ATPase_P-type_domA"/>
</dbReference>
<feature type="compositionally biased region" description="Polar residues" evidence="20">
    <location>
        <begin position="1210"/>
        <end position="1220"/>
    </location>
</feature>
<dbReference type="GO" id="GO:0005388">
    <property type="term" value="F:P-type calcium transporter activity"/>
    <property type="evidence" value="ECO:0007669"/>
    <property type="project" value="UniProtKB-EC"/>
</dbReference>
<feature type="transmembrane region" description="Helical" evidence="18">
    <location>
        <begin position="152"/>
        <end position="171"/>
    </location>
</feature>
<dbReference type="InterPro" id="IPR001757">
    <property type="entry name" value="P_typ_ATPase"/>
</dbReference>
<dbReference type="FunFam" id="1.20.1110.10:FF:000001">
    <property type="entry name" value="Calcium-transporting ATPase"/>
    <property type="match status" value="1"/>
</dbReference>
<dbReference type="InterPro" id="IPR023298">
    <property type="entry name" value="ATPase_P-typ_TM_dom_sf"/>
</dbReference>
<dbReference type="CDD" id="cd02081">
    <property type="entry name" value="P-type_ATPase_Ca_PMCA-like"/>
    <property type="match status" value="1"/>
</dbReference>
<evidence type="ECO:0000256" key="8">
    <source>
        <dbReference type="ARBA" id="ARBA00022723"/>
    </source>
</evidence>
<keyword evidence="14" id="KW-1278">Translocase</keyword>
<dbReference type="Pfam" id="PF08282">
    <property type="entry name" value="Hydrolase_3"/>
    <property type="match status" value="1"/>
</dbReference>
<feature type="compositionally biased region" description="Basic and acidic residues" evidence="20">
    <location>
        <begin position="345"/>
        <end position="358"/>
    </location>
</feature>
<evidence type="ECO:0000256" key="18">
    <source>
        <dbReference type="RuleBase" id="RU361146"/>
    </source>
</evidence>
<evidence type="ECO:0000256" key="11">
    <source>
        <dbReference type="ARBA" id="ARBA00022840"/>
    </source>
</evidence>
<dbReference type="PROSITE" id="PS00154">
    <property type="entry name" value="ATPASE_E1_E2"/>
    <property type="match status" value="1"/>
</dbReference>
<keyword evidence="17 18" id="KW-0472">Membrane</keyword>
<dbReference type="Gene3D" id="3.40.1110.10">
    <property type="entry name" value="Calcium-transporting ATPase, cytoplasmic domain N"/>
    <property type="match status" value="1"/>
</dbReference>
<feature type="transmembrane region" description="Helical" evidence="18">
    <location>
        <begin position="1008"/>
        <end position="1028"/>
    </location>
</feature>
<dbReference type="FunFam" id="2.70.150.10:FF:000001">
    <property type="entry name" value="Calcium-transporting ATPase"/>
    <property type="match status" value="1"/>
</dbReference>
<dbReference type="FunFam" id="3.40.50.1000:FF:000007">
    <property type="entry name" value="Calcium-transporting ATPase"/>
    <property type="match status" value="1"/>
</dbReference>
<keyword evidence="10 18" id="KW-0106">Calcium</keyword>
<feature type="region of interest" description="Disordered" evidence="20">
    <location>
        <begin position="1"/>
        <end position="22"/>
    </location>
</feature>
<feature type="region of interest" description="Disordered" evidence="20">
    <location>
        <begin position="1179"/>
        <end position="1220"/>
    </location>
</feature>
<dbReference type="Pfam" id="PF12424">
    <property type="entry name" value="ATP_Ca_trans_C"/>
    <property type="match status" value="1"/>
</dbReference>
<comment type="function">
    <text evidence="18">Catalyzes the hydrolysis of ATP coupled with the transport of calcium.</text>
</comment>
<evidence type="ECO:0000256" key="20">
    <source>
        <dbReference type="SAM" id="MobiDB-lite"/>
    </source>
</evidence>
<keyword evidence="4" id="KW-1003">Cell membrane</keyword>
<dbReference type="Pfam" id="PF13246">
    <property type="entry name" value="Cation_ATPase"/>
    <property type="match status" value="1"/>
</dbReference>
<dbReference type="Gene3D" id="2.70.150.10">
    <property type="entry name" value="Calcium-transporting ATPase, cytoplasmic transduction domain A"/>
    <property type="match status" value="1"/>
</dbReference>
<comment type="caution">
    <text evidence="18">Lacks conserved residue(s) required for the propagation of feature annotation.</text>
</comment>
<keyword evidence="19" id="KW-0175">Coiled coil</keyword>
<evidence type="ECO:0000256" key="12">
    <source>
        <dbReference type="ARBA" id="ARBA00022842"/>
    </source>
</evidence>
<feature type="compositionally biased region" description="Basic and acidic residues" evidence="20">
    <location>
        <begin position="297"/>
        <end position="313"/>
    </location>
</feature>
<dbReference type="NCBIfam" id="TIGR01517">
    <property type="entry name" value="ATPase-IIB_Ca"/>
    <property type="match status" value="1"/>
</dbReference>
<dbReference type="SUPFAM" id="SSF81665">
    <property type="entry name" value="Calcium ATPase, transmembrane domain M"/>
    <property type="match status" value="1"/>
</dbReference>
<dbReference type="FunFam" id="3.40.1110.10:FF:000032">
    <property type="entry name" value="Calcium-transporting ATPase"/>
    <property type="match status" value="1"/>
</dbReference>
<dbReference type="GO" id="GO:0005524">
    <property type="term" value="F:ATP binding"/>
    <property type="evidence" value="ECO:0007669"/>
    <property type="project" value="UniProtKB-KW"/>
</dbReference>
<dbReference type="Pfam" id="PF00690">
    <property type="entry name" value="Cation_ATPase_N"/>
    <property type="match status" value="1"/>
</dbReference>
<dbReference type="SFLD" id="SFLDG00002">
    <property type="entry name" value="C1.7:_P-type_atpase_like"/>
    <property type="match status" value="1"/>
</dbReference>
<dbReference type="GO" id="GO:0030165">
    <property type="term" value="F:PDZ domain binding"/>
    <property type="evidence" value="ECO:0007669"/>
    <property type="project" value="TreeGrafter"/>
</dbReference>
<keyword evidence="13" id="KW-0112">Calmodulin-binding</keyword>
<feature type="transmembrane region" description="Helical" evidence="18">
    <location>
        <begin position="420"/>
        <end position="446"/>
    </location>
</feature>
<keyword evidence="12" id="KW-0460">Magnesium</keyword>
<dbReference type="SFLD" id="SFLDS00003">
    <property type="entry name" value="Haloacid_Dehalogenase"/>
    <property type="match status" value="1"/>
</dbReference>
<evidence type="ECO:0000256" key="19">
    <source>
        <dbReference type="SAM" id="Coils"/>
    </source>
</evidence>
<dbReference type="SUPFAM" id="SSF81653">
    <property type="entry name" value="Calcium ATPase, transduction domain A"/>
    <property type="match status" value="1"/>
</dbReference>
<dbReference type="EC" id="7.2.2.10" evidence="18"/>
<evidence type="ECO:0000256" key="16">
    <source>
        <dbReference type="ARBA" id="ARBA00023065"/>
    </source>
</evidence>
<evidence type="ECO:0000256" key="15">
    <source>
        <dbReference type="ARBA" id="ARBA00022989"/>
    </source>
</evidence>
<dbReference type="GO" id="GO:0016887">
    <property type="term" value="F:ATP hydrolysis activity"/>
    <property type="evidence" value="ECO:0007669"/>
    <property type="project" value="InterPro"/>
</dbReference>
<dbReference type="InterPro" id="IPR022141">
    <property type="entry name" value="ATP_Ca_trans_C"/>
</dbReference>
<dbReference type="FunFam" id="1.20.1110.10:FF:000008">
    <property type="entry name" value="Calcium-transporting ATPase"/>
    <property type="match status" value="1"/>
</dbReference>
<reference evidence="22" key="1">
    <citation type="submission" date="2025-08" db="UniProtKB">
        <authorList>
            <consortium name="Ensembl"/>
        </authorList>
    </citation>
    <scope>IDENTIFICATION</scope>
</reference>
<dbReference type="PANTHER" id="PTHR24093">
    <property type="entry name" value="CATION TRANSPORTING ATPASE"/>
    <property type="match status" value="1"/>
</dbReference>
<dbReference type="SUPFAM" id="SSF81660">
    <property type="entry name" value="Metal cation-transporting ATPase, ATP-binding domain N"/>
    <property type="match status" value="1"/>
</dbReference>
<dbReference type="GO" id="GO:0051480">
    <property type="term" value="P:regulation of cytosolic calcium ion concentration"/>
    <property type="evidence" value="ECO:0007669"/>
    <property type="project" value="TreeGrafter"/>
</dbReference>
<reference evidence="22" key="2">
    <citation type="submission" date="2025-09" db="UniProtKB">
        <authorList>
            <consortium name="Ensembl"/>
        </authorList>
    </citation>
    <scope>IDENTIFICATION</scope>
</reference>
<dbReference type="InterPro" id="IPR006068">
    <property type="entry name" value="ATPase_P-typ_cation-transptr_C"/>
</dbReference>
<accession>A0A8C1KEM2</accession>
<dbReference type="PRINTS" id="PR00119">
    <property type="entry name" value="CATATPASE"/>
</dbReference>
<evidence type="ECO:0000313" key="22">
    <source>
        <dbReference type="Ensembl" id="ENSCCRP00010045517.1"/>
    </source>
</evidence>
<name>A0A8C1KEM2_CYPCA</name>
<dbReference type="Pfam" id="PF00689">
    <property type="entry name" value="Cation_ATPase_C"/>
    <property type="match status" value="1"/>
</dbReference>
<keyword evidence="15 18" id="KW-1133">Transmembrane helix</keyword>
<evidence type="ECO:0000256" key="3">
    <source>
        <dbReference type="ARBA" id="ARBA00022448"/>
    </source>
</evidence>
<dbReference type="GO" id="GO:0005886">
    <property type="term" value="C:plasma membrane"/>
    <property type="evidence" value="ECO:0007669"/>
    <property type="project" value="UniProtKB-SubCell"/>
</dbReference>
<dbReference type="Pfam" id="PF00122">
    <property type="entry name" value="E1-E2_ATPase"/>
    <property type="match status" value="1"/>
</dbReference>
<evidence type="ECO:0000256" key="2">
    <source>
        <dbReference type="ARBA" id="ARBA00006124"/>
    </source>
</evidence>
<dbReference type="SFLD" id="SFLDF00027">
    <property type="entry name" value="p-type_atpase"/>
    <property type="match status" value="1"/>
</dbReference>
<dbReference type="PANTHER" id="PTHR24093:SF284">
    <property type="entry name" value="PLASMA MEMBRANE CALCIUM-TRANSPORTING ATPASE 3"/>
    <property type="match status" value="1"/>
</dbReference>
<dbReference type="GO" id="GO:0005516">
    <property type="term" value="F:calmodulin binding"/>
    <property type="evidence" value="ECO:0007669"/>
    <property type="project" value="UniProtKB-KW"/>
</dbReference>
<keyword evidence="8" id="KW-0479">Metal-binding</keyword>
<keyword evidence="3 18" id="KW-0813">Transport</keyword>
<dbReference type="SUPFAM" id="SSF56784">
    <property type="entry name" value="HAD-like"/>
    <property type="match status" value="1"/>
</dbReference>
<dbReference type="InterPro" id="IPR004014">
    <property type="entry name" value="ATPase_P-typ_cation-transptr_N"/>
</dbReference>
<dbReference type="InterPro" id="IPR018303">
    <property type="entry name" value="ATPase_P-typ_P_site"/>
</dbReference>
<feature type="transmembrane region" description="Helical" evidence="18">
    <location>
        <begin position="379"/>
        <end position="400"/>
    </location>
</feature>
<proteinExistence type="inferred from homology"/>
<keyword evidence="5" id="KW-0597">Phosphoprotein</keyword>
<evidence type="ECO:0000256" key="13">
    <source>
        <dbReference type="ARBA" id="ARBA00022860"/>
    </source>
</evidence>
<feature type="transmembrane region" description="Helical" evidence="18">
    <location>
        <begin position="932"/>
        <end position="950"/>
    </location>
</feature>
<dbReference type="GO" id="GO:0098978">
    <property type="term" value="C:glutamatergic synapse"/>
    <property type="evidence" value="ECO:0007669"/>
    <property type="project" value="UniProtKB-ARBA"/>
</dbReference>
<keyword evidence="16 18" id="KW-0406">Ion transport</keyword>
<keyword evidence="7 18" id="KW-0812">Transmembrane</keyword>
<dbReference type="Proteomes" id="UP000694427">
    <property type="component" value="Unplaced"/>
</dbReference>
<organism evidence="22 23">
    <name type="scientific">Cyprinus carpio</name>
    <name type="common">Common carp</name>
    <dbReference type="NCBI Taxonomy" id="7962"/>
    <lineage>
        <taxon>Eukaryota</taxon>
        <taxon>Metazoa</taxon>
        <taxon>Chordata</taxon>
        <taxon>Craniata</taxon>
        <taxon>Vertebrata</taxon>
        <taxon>Euteleostomi</taxon>
        <taxon>Actinopterygii</taxon>
        <taxon>Neopterygii</taxon>
        <taxon>Teleostei</taxon>
        <taxon>Ostariophysi</taxon>
        <taxon>Cypriniformes</taxon>
        <taxon>Cyprinidae</taxon>
        <taxon>Cyprininae</taxon>
        <taxon>Cyprinus</taxon>
    </lineage>
</organism>
<evidence type="ECO:0000256" key="5">
    <source>
        <dbReference type="ARBA" id="ARBA00022553"/>
    </source>
</evidence>
<keyword evidence="9 18" id="KW-0547">Nucleotide-binding</keyword>
<dbReference type="InterPro" id="IPR008250">
    <property type="entry name" value="ATPase_P-typ_transduc_dom_A_sf"/>
</dbReference>
<evidence type="ECO:0000259" key="21">
    <source>
        <dbReference type="SMART" id="SM00831"/>
    </source>
</evidence>
<dbReference type="InterPro" id="IPR006408">
    <property type="entry name" value="P-type_ATPase_IIB"/>
</dbReference>
<evidence type="ECO:0000256" key="4">
    <source>
        <dbReference type="ARBA" id="ARBA00022475"/>
    </source>
</evidence>
<dbReference type="FunFam" id="1.20.1110.10:FF:000002">
    <property type="entry name" value="Calcium-transporting ATPase"/>
    <property type="match status" value="1"/>
</dbReference>
<evidence type="ECO:0000256" key="6">
    <source>
        <dbReference type="ARBA" id="ARBA00022568"/>
    </source>
</evidence>
<dbReference type="Ensembl" id="ENSCCRT00010049876.1">
    <property type="protein sequence ID" value="ENSCCRP00010045517.1"/>
    <property type="gene ID" value="ENSCCRG00010018897.1"/>
</dbReference>
<evidence type="ECO:0000256" key="17">
    <source>
        <dbReference type="ARBA" id="ARBA00023136"/>
    </source>
</evidence>
<feature type="domain" description="Cation-transporting P-type ATPase N-terminal" evidence="21">
    <location>
        <begin position="48"/>
        <end position="124"/>
    </location>
</feature>
<comment type="catalytic activity">
    <reaction evidence="18">
        <text>Ca(2+)(in) + ATP + H2O = Ca(2+)(out) + ADP + phosphate + H(+)</text>
        <dbReference type="Rhea" id="RHEA:18105"/>
        <dbReference type="ChEBI" id="CHEBI:15377"/>
        <dbReference type="ChEBI" id="CHEBI:15378"/>
        <dbReference type="ChEBI" id="CHEBI:29108"/>
        <dbReference type="ChEBI" id="CHEBI:30616"/>
        <dbReference type="ChEBI" id="CHEBI:43474"/>
        <dbReference type="ChEBI" id="CHEBI:456216"/>
        <dbReference type="EC" id="7.2.2.10"/>
    </reaction>
</comment>
<feature type="region of interest" description="Disordered" evidence="20">
    <location>
        <begin position="297"/>
        <end position="358"/>
    </location>
</feature>
<evidence type="ECO:0000256" key="9">
    <source>
        <dbReference type="ARBA" id="ARBA00022741"/>
    </source>
</evidence>
<evidence type="ECO:0000256" key="7">
    <source>
        <dbReference type="ARBA" id="ARBA00022692"/>
    </source>
</evidence>
<keyword evidence="6 18" id="KW-0109">Calcium transport</keyword>
<dbReference type="Gene3D" id="1.20.1110.10">
    <property type="entry name" value="Calcium-transporting ATPase, transmembrane domain"/>
    <property type="match status" value="3"/>
</dbReference>
<feature type="compositionally biased region" description="Pro residues" evidence="20">
    <location>
        <begin position="1185"/>
        <end position="1204"/>
    </location>
</feature>
<dbReference type="AlphaFoldDB" id="A0A8C1KEM2"/>
<comment type="subcellular location">
    <subcellularLocation>
        <location evidence="1">Cell membrane</location>
        <topology evidence="1">Multi-pass membrane protein</topology>
    </subcellularLocation>
    <subcellularLocation>
        <location evidence="18">Membrane</location>
        <topology evidence="18">Multi-pass membrane protein</topology>
    </subcellularLocation>
</comment>
<evidence type="ECO:0000313" key="23">
    <source>
        <dbReference type="Proteomes" id="UP000694427"/>
    </source>
</evidence>
<evidence type="ECO:0000256" key="1">
    <source>
        <dbReference type="ARBA" id="ARBA00004651"/>
    </source>
</evidence>
<dbReference type="SMART" id="SM00831">
    <property type="entry name" value="Cation_ATPase_N"/>
    <property type="match status" value="1"/>
</dbReference>
<dbReference type="InterPro" id="IPR023299">
    <property type="entry name" value="ATPase_P-typ_cyto_dom_N"/>
</dbReference>
<evidence type="ECO:0000256" key="10">
    <source>
        <dbReference type="ARBA" id="ARBA00022837"/>
    </source>
</evidence>
<dbReference type="NCBIfam" id="TIGR01494">
    <property type="entry name" value="ATPase_P-type"/>
    <property type="match status" value="3"/>
</dbReference>
<feature type="compositionally biased region" description="Basic residues" evidence="20">
    <location>
        <begin position="314"/>
        <end position="324"/>
    </location>
</feature>
<feature type="coiled-coil region" evidence="19">
    <location>
        <begin position="1079"/>
        <end position="1106"/>
    </location>
</feature>
<protein>
    <recommendedName>
        <fullName evidence="18">Calcium-transporting ATPase</fullName>
        <ecNumber evidence="18">7.2.2.10</ecNumber>
    </recommendedName>
</protein>
<dbReference type="InterPro" id="IPR036412">
    <property type="entry name" value="HAD-like_sf"/>
</dbReference>
<dbReference type="GO" id="GO:0046872">
    <property type="term" value="F:metal ion binding"/>
    <property type="evidence" value="ECO:0007669"/>
    <property type="project" value="UniProtKB-KW"/>
</dbReference>